<dbReference type="PANTHER" id="PTHR46577:SF1">
    <property type="entry name" value="HTH-TYPE TRANSCRIPTIONAL REGULATORY PROTEIN GABR"/>
    <property type="match status" value="1"/>
</dbReference>
<dbReference type="InterPro" id="IPR015424">
    <property type="entry name" value="PyrdxlP-dep_Trfase"/>
</dbReference>
<dbReference type="GO" id="GO:0030170">
    <property type="term" value="F:pyridoxal phosphate binding"/>
    <property type="evidence" value="ECO:0007669"/>
    <property type="project" value="InterPro"/>
</dbReference>
<dbReference type="AlphaFoldDB" id="A0A5J6MMC0"/>
<proteinExistence type="inferred from homology"/>
<dbReference type="InterPro" id="IPR036388">
    <property type="entry name" value="WH-like_DNA-bd_sf"/>
</dbReference>
<gene>
    <name evidence="7" type="ORF">FRZ44_11640</name>
</gene>
<dbReference type="InterPro" id="IPR051446">
    <property type="entry name" value="HTH_trans_reg/aminotransferase"/>
</dbReference>
<dbReference type="PANTHER" id="PTHR46577">
    <property type="entry name" value="HTH-TYPE TRANSCRIPTIONAL REGULATORY PROTEIN GABR"/>
    <property type="match status" value="1"/>
</dbReference>
<keyword evidence="4" id="KW-0238">DNA-binding</keyword>
<dbReference type="GO" id="GO:0003677">
    <property type="term" value="F:DNA binding"/>
    <property type="evidence" value="ECO:0007669"/>
    <property type="project" value="UniProtKB-KW"/>
</dbReference>
<dbReference type="InterPro" id="IPR004839">
    <property type="entry name" value="Aminotransferase_I/II_large"/>
</dbReference>
<dbReference type="Proteomes" id="UP000326202">
    <property type="component" value="Chromosome"/>
</dbReference>
<feature type="domain" description="HTH gntR-type" evidence="6">
    <location>
        <begin position="14"/>
        <end position="82"/>
    </location>
</feature>
<dbReference type="OrthoDB" id="9808770at2"/>
<keyword evidence="2" id="KW-0663">Pyridoxal phosphate</keyword>
<comment type="similarity">
    <text evidence="1">In the C-terminal section; belongs to the class-I pyridoxal-phosphate-dependent aminotransferase family.</text>
</comment>
<dbReference type="PROSITE" id="PS50949">
    <property type="entry name" value="HTH_GNTR"/>
    <property type="match status" value="1"/>
</dbReference>
<keyword evidence="8" id="KW-1185">Reference proteome</keyword>
<dbReference type="EMBL" id="CP042906">
    <property type="protein sequence ID" value="QEX15876.1"/>
    <property type="molecule type" value="Genomic_DNA"/>
</dbReference>
<dbReference type="Pfam" id="PF00392">
    <property type="entry name" value="GntR"/>
    <property type="match status" value="1"/>
</dbReference>
<evidence type="ECO:0000313" key="7">
    <source>
        <dbReference type="EMBL" id="QEX15876.1"/>
    </source>
</evidence>
<dbReference type="SUPFAM" id="SSF46785">
    <property type="entry name" value="Winged helix' DNA-binding domain"/>
    <property type="match status" value="1"/>
</dbReference>
<dbReference type="CDD" id="cd07377">
    <property type="entry name" value="WHTH_GntR"/>
    <property type="match status" value="1"/>
</dbReference>
<protein>
    <submittedName>
        <fullName evidence="7">GntR family transcriptional regulator</fullName>
    </submittedName>
</protein>
<dbReference type="RefSeq" id="WP_151176294.1">
    <property type="nucleotide sequence ID" value="NZ_CP042906.1"/>
</dbReference>
<evidence type="ECO:0000256" key="4">
    <source>
        <dbReference type="ARBA" id="ARBA00023125"/>
    </source>
</evidence>
<sequence>MRDQLFHFEPDGTTTLQAQLRRMLVDAILEGQIPAGSALPSCRKMALTLNVARNTVALAYQDLVEEGFLVARQRSGYFVAPDILSGRAPGTPAREGYTGAKEAPSGVDWADRFRVHPSRQHNIVKPRNWQDYPYPFIYGQVDPGQFPIAAWRDCSRQALGRGAVKEWSRDLFTDDDPHLVEQIRTRLLPRRGVRVDNDEILVTVGAQQALYLIASLLMDAGTRVGIEDPGYVDARNIFSLRGATVTPLAIDREGVVVDERLAQCDYVYVTPSHQFPTTATMSLARRRALLQAAEANDIVLVEDDYESEINHQGAPSPALKSLDRHGRVIFVASLSKSLAPGLRLGYMVGPAPFIREARALRRLMLRHPPANNQRTVALFLADGHHDALLRRLSQIYKERWKAMGDALTRHMPECRWQQSQGGTAYWVEGPAGLDARALEAAAARQGILIERGDWHFQAEDAPRRFFRLGFSSIPLDKIEPGIKLLGEILRRQMA</sequence>
<dbReference type="Pfam" id="PF00155">
    <property type="entry name" value="Aminotran_1_2"/>
    <property type="match status" value="1"/>
</dbReference>
<dbReference type="Gene3D" id="1.10.10.10">
    <property type="entry name" value="Winged helix-like DNA-binding domain superfamily/Winged helix DNA-binding domain"/>
    <property type="match status" value="1"/>
</dbReference>
<organism evidence="7 8">
    <name type="scientific">Hypericibacter terrae</name>
    <dbReference type="NCBI Taxonomy" id="2602015"/>
    <lineage>
        <taxon>Bacteria</taxon>
        <taxon>Pseudomonadati</taxon>
        <taxon>Pseudomonadota</taxon>
        <taxon>Alphaproteobacteria</taxon>
        <taxon>Rhodospirillales</taxon>
        <taxon>Dongiaceae</taxon>
        <taxon>Hypericibacter</taxon>
    </lineage>
</organism>
<dbReference type="SMART" id="SM00345">
    <property type="entry name" value="HTH_GNTR"/>
    <property type="match status" value="1"/>
</dbReference>
<reference evidence="7 8" key="1">
    <citation type="submission" date="2019-08" db="EMBL/GenBank/DDBJ databases">
        <title>Hyperibacter terrae gen. nov., sp. nov. and Hyperibacter viscosus sp. nov., two new members in the family Rhodospirillaceae isolated from the rhizosphere of Hypericum perforatum.</title>
        <authorList>
            <person name="Noviana Z."/>
        </authorList>
    </citation>
    <scope>NUCLEOTIDE SEQUENCE [LARGE SCALE GENOMIC DNA]</scope>
    <source>
        <strain evidence="7 8">R5913</strain>
    </source>
</reference>
<evidence type="ECO:0000313" key="8">
    <source>
        <dbReference type="Proteomes" id="UP000326202"/>
    </source>
</evidence>
<evidence type="ECO:0000256" key="1">
    <source>
        <dbReference type="ARBA" id="ARBA00005384"/>
    </source>
</evidence>
<dbReference type="InterPro" id="IPR015421">
    <property type="entry name" value="PyrdxlP-dep_Trfase_major"/>
</dbReference>
<dbReference type="SUPFAM" id="SSF53383">
    <property type="entry name" value="PLP-dependent transferases"/>
    <property type="match status" value="1"/>
</dbReference>
<keyword evidence="3" id="KW-0805">Transcription regulation</keyword>
<evidence type="ECO:0000256" key="3">
    <source>
        <dbReference type="ARBA" id="ARBA00023015"/>
    </source>
</evidence>
<dbReference type="KEGG" id="htq:FRZ44_11640"/>
<evidence type="ECO:0000256" key="2">
    <source>
        <dbReference type="ARBA" id="ARBA00022898"/>
    </source>
</evidence>
<evidence type="ECO:0000256" key="5">
    <source>
        <dbReference type="ARBA" id="ARBA00023163"/>
    </source>
</evidence>
<dbReference type="InterPro" id="IPR036390">
    <property type="entry name" value="WH_DNA-bd_sf"/>
</dbReference>
<dbReference type="GO" id="GO:0003700">
    <property type="term" value="F:DNA-binding transcription factor activity"/>
    <property type="evidence" value="ECO:0007669"/>
    <property type="project" value="InterPro"/>
</dbReference>
<accession>A0A5J6MMC0</accession>
<evidence type="ECO:0000259" key="6">
    <source>
        <dbReference type="PROSITE" id="PS50949"/>
    </source>
</evidence>
<keyword evidence="5" id="KW-0804">Transcription</keyword>
<dbReference type="Gene3D" id="3.40.640.10">
    <property type="entry name" value="Type I PLP-dependent aspartate aminotransferase-like (Major domain)"/>
    <property type="match status" value="1"/>
</dbReference>
<dbReference type="CDD" id="cd00609">
    <property type="entry name" value="AAT_like"/>
    <property type="match status" value="1"/>
</dbReference>
<dbReference type="InterPro" id="IPR000524">
    <property type="entry name" value="Tscrpt_reg_HTH_GntR"/>
</dbReference>
<name>A0A5J6MMC0_9PROT</name>